<feature type="region of interest" description="Disordered" evidence="4">
    <location>
        <begin position="319"/>
        <end position="430"/>
    </location>
</feature>
<dbReference type="GO" id="GO:0002142">
    <property type="term" value="C:stereocilia ankle link complex"/>
    <property type="evidence" value="ECO:0000318"/>
    <property type="project" value="GO_Central"/>
</dbReference>
<dbReference type="InterPro" id="IPR036034">
    <property type="entry name" value="PDZ_sf"/>
</dbReference>
<evidence type="ECO:0000313" key="8">
    <source>
        <dbReference type="Proteomes" id="UP000001555"/>
    </source>
</evidence>
<reference evidence="6 8" key="1">
    <citation type="submission" date="2008-03" db="EMBL/GenBank/DDBJ databases">
        <title>Annotation of Ixodes scapularis.</title>
        <authorList>
            <consortium name="Ixodes scapularis Genome Project Consortium"/>
            <person name="Caler E."/>
            <person name="Hannick L.I."/>
            <person name="Bidwell S."/>
            <person name="Joardar V."/>
            <person name="Thiagarajan M."/>
            <person name="Amedeo P."/>
            <person name="Galinsky K.J."/>
            <person name="Schobel S."/>
            <person name="Inman J."/>
            <person name="Hostetler J."/>
            <person name="Miller J."/>
            <person name="Hammond M."/>
            <person name="Megy K."/>
            <person name="Lawson D."/>
            <person name="Kodira C."/>
            <person name="Sutton G."/>
            <person name="Meyer J."/>
            <person name="Hill C.A."/>
            <person name="Birren B."/>
            <person name="Nene V."/>
            <person name="Collins F."/>
            <person name="Alarcon-Chaidez F."/>
            <person name="Wikel S."/>
            <person name="Strausberg R."/>
        </authorList>
    </citation>
    <scope>NUCLEOTIDE SEQUENCE [LARGE SCALE GENOMIC DNA]</scope>
    <source>
        <strain evidence="8">Wikel</strain>
        <strain evidence="6">Wikel colony</strain>
    </source>
</reference>
<evidence type="ECO:0000256" key="2">
    <source>
        <dbReference type="ARBA" id="ARBA00022737"/>
    </source>
</evidence>
<evidence type="ECO:0000256" key="1">
    <source>
        <dbReference type="ARBA" id="ARBA00004316"/>
    </source>
</evidence>
<organism>
    <name type="scientific">Ixodes scapularis</name>
    <name type="common">Black-legged tick</name>
    <name type="synonym">Deer tick</name>
    <dbReference type="NCBI Taxonomy" id="6945"/>
    <lineage>
        <taxon>Eukaryota</taxon>
        <taxon>Metazoa</taxon>
        <taxon>Ecdysozoa</taxon>
        <taxon>Arthropoda</taxon>
        <taxon>Chelicerata</taxon>
        <taxon>Arachnida</taxon>
        <taxon>Acari</taxon>
        <taxon>Parasitiformes</taxon>
        <taxon>Ixodida</taxon>
        <taxon>Ixodoidea</taxon>
        <taxon>Ixodidae</taxon>
        <taxon>Ixodinae</taxon>
        <taxon>Ixodes</taxon>
    </lineage>
</organism>
<dbReference type="Proteomes" id="UP000001555">
    <property type="component" value="Unassembled WGS sequence"/>
</dbReference>
<dbReference type="EMBL" id="ABJB010642253">
    <property type="status" value="NOT_ANNOTATED_CDS"/>
    <property type="molecule type" value="Genomic_DNA"/>
</dbReference>
<comment type="subcellular location">
    <subcellularLocation>
        <location evidence="1">Cell projection</location>
    </subcellularLocation>
</comment>
<dbReference type="GO" id="GO:0005929">
    <property type="term" value="C:cilium"/>
    <property type="evidence" value="ECO:0000318"/>
    <property type="project" value="GO_Central"/>
</dbReference>
<dbReference type="STRING" id="6945.B7QGW3"/>
<sequence length="564" mass="60357">PLSHACQYNLPTTVEKGALAGASGSVAMLLVLFTILEHQVWSSETVVVIKDLSSATILETRTVRAALISAWFTEQSFSFSCVGDRDGCVHKSRRSRLMFSHMYDAKSLLSTDVDVVLVEGKGGNSSAPPKGLASRSRVKTQMFCAAHLQDPLWSPMAWNYEASAVRTITFKRSPSGQHRSPSRLGFDLHVDEGQGFFVSHVDTASSAFLAGLRPGDRILAANHVSFRGVDLASAFQLSLNVEKGGQLGLTIRGGLEYGLGVFVTAVDPESAADLAGLQVGDQILSVNEQELSVATHDDAAEILRQSPHMVLEVRRLGKLPCDASESPPRDYSNDPDGSEPGIPSDNSSPTHELHSSAESVNAPSKHMSDGQVEALPGPSFHTDGSRDGSEGNISPSVRRHGSVGESASELETNAESRPQNAASESSTDADTISKVSAIIADLDHFDTQQNPFEGAQERSVHWPGLGGEPLTPGPVQANRAAESQRRRRRQRPAVGGRIRIDLVERGTESVSHAASGVYDEKASSSALSGERAFQGRCCSWKRLHALARTAARANARRGWPAESA</sequence>
<protein>
    <submittedName>
        <fullName evidence="6 7">Whirlin, putative</fullName>
    </submittedName>
</protein>
<keyword evidence="2" id="KW-0677">Repeat</keyword>
<feature type="compositionally biased region" description="Polar residues" evidence="4">
    <location>
        <begin position="409"/>
        <end position="430"/>
    </location>
</feature>
<proteinExistence type="predicted"/>
<accession>B7QGW3</accession>
<keyword evidence="8" id="KW-1185">Reference proteome</keyword>
<dbReference type="Pfam" id="PF00595">
    <property type="entry name" value="PDZ"/>
    <property type="match status" value="2"/>
</dbReference>
<dbReference type="EMBL" id="ABJB010429854">
    <property type="status" value="NOT_ANNOTATED_CDS"/>
    <property type="molecule type" value="Genomic_DNA"/>
</dbReference>
<dbReference type="SUPFAM" id="SSF50156">
    <property type="entry name" value="PDZ domain-like"/>
    <property type="match status" value="2"/>
</dbReference>
<feature type="compositionally biased region" description="Polar residues" evidence="4">
    <location>
        <begin position="344"/>
        <end position="362"/>
    </location>
</feature>
<dbReference type="PROSITE" id="PS50106">
    <property type="entry name" value="PDZ"/>
    <property type="match status" value="2"/>
</dbReference>
<dbReference type="HOGENOM" id="CLU_483667_0_0_1"/>
<reference evidence="7" key="2">
    <citation type="submission" date="2020-05" db="UniProtKB">
        <authorList>
            <consortium name="EnsemblMetazoa"/>
        </authorList>
    </citation>
    <scope>IDENTIFICATION</scope>
    <source>
        <strain evidence="7">wikel</strain>
    </source>
</reference>
<gene>
    <name evidence="6" type="ORF">IscW_ISCW013614</name>
</gene>
<dbReference type="EMBL" id="ABJB010790276">
    <property type="status" value="NOT_ANNOTATED_CDS"/>
    <property type="molecule type" value="Genomic_DNA"/>
</dbReference>
<dbReference type="EMBL" id="ABJB010857719">
    <property type="status" value="NOT_ANNOTATED_CDS"/>
    <property type="molecule type" value="Genomic_DNA"/>
</dbReference>
<evidence type="ECO:0000256" key="3">
    <source>
        <dbReference type="ARBA" id="ARBA00023273"/>
    </source>
</evidence>
<dbReference type="FunFam" id="2.30.42.10:FF:000087">
    <property type="entry name" value="Whirlin a"/>
    <property type="match status" value="1"/>
</dbReference>
<dbReference type="PANTHER" id="PTHR23116:SF29">
    <property type="entry name" value="PDZ DOMAIN-CONTAINING PROTEIN 7"/>
    <property type="match status" value="1"/>
</dbReference>
<dbReference type="PANTHER" id="PTHR23116">
    <property type="entry name" value="PDZ DOMAIN CONTAINING WHIRLIN AND HARMONIN-RELATED"/>
    <property type="match status" value="1"/>
</dbReference>
<dbReference type="EnsemblMetazoa" id="ISCW013614-RA">
    <property type="protein sequence ID" value="ISCW013614-PA"/>
    <property type="gene ID" value="ISCW013614"/>
</dbReference>
<feature type="domain" description="PDZ" evidence="5">
    <location>
        <begin position="167"/>
        <end position="237"/>
    </location>
</feature>
<evidence type="ECO:0000256" key="4">
    <source>
        <dbReference type="SAM" id="MobiDB-lite"/>
    </source>
</evidence>
<evidence type="ECO:0000259" key="5">
    <source>
        <dbReference type="PROSITE" id="PS50106"/>
    </source>
</evidence>
<dbReference type="CDD" id="cd06741">
    <property type="entry name" value="PDZ2_FL-whirlin"/>
    <property type="match status" value="1"/>
</dbReference>
<feature type="non-terminal residue" evidence="6">
    <location>
        <position position="1"/>
    </location>
</feature>
<evidence type="ECO:0000313" key="6">
    <source>
        <dbReference type="EMBL" id="EEC18085.1"/>
    </source>
</evidence>
<dbReference type="SMART" id="SM00228">
    <property type="entry name" value="PDZ"/>
    <property type="match status" value="2"/>
</dbReference>
<dbReference type="FunFam" id="2.30.42.10:FF:000420">
    <property type="match status" value="1"/>
</dbReference>
<dbReference type="GO" id="GO:0032426">
    <property type="term" value="C:stereocilium tip"/>
    <property type="evidence" value="ECO:0000318"/>
    <property type="project" value="GO_Central"/>
</dbReference>
<dbReference type="EMBL" id="ABJB010169872">
    <property type="status" value="NOT_ANNOTATED_CDS"/>
    <property type="molecule type" value="Genomic_DNA"/>
</dbReference>
<feature type="domain" description="PDZ" evidence="5">
    <location>
        <begin position="236"/>
        <end position="310"/>
    </location>
</feature>
<dbReference type="EMBL" id="ABJB010766912">
    <property type="status" value="NOT_ANNOTATED_CDS"/>
    <property type="molecule type" value="Genomic_DNA"/>
</dbReference>
<dbReference type="VEuPathDB" id="VectorBase:ISCP_036351"/>
<dbReference type="EMBL" id="DS934999">
    <property type="protein sequence ID" value="EEC18085.1"/>
    <property type="molecule type" value="Genomic_DNA"/>
</dbReference>
<dbReference type="InterPro" id="IPR051844">
    <property type="entry name" value="USH2_Complex_Protein"/>
</dbReference>
<name>B7QGW3_IXOSC</name>
<dbReference type="Gene3D" id="2.30.42.10">
    <property type="match status" value="2"/>
</dbReference>
<feature type="compositionally biased region" description="Low complexity" evidence="4">
    <location>
        <begin position="468"/>
        <end position="481"/>
    </location>
</feature>
<dbReference type="EMBL" id="ABJB010199650">
    <property type="status" value="NOT_ANNOTATED_CDS"/>
    <property type="molecule type" value="Genomic_DNA"/>
</dbReference>
<evidence type="ECO:0000313" key="7">
    <source>
        <dbReference type="EnsemblMetazoa" id="ISCW013614-PA"/>
    </source>
</evidence>
<dbReference type="InterPro" id="IPR001478">
    <property type="entry name" value="PDZ"/>
</dbReference>
<dbReference type="EMBL" id="ABJB010625658">
    <property type="status" value="NOT_ANNOTATED_CDS"/>
    <property type="molecule type" value="Genomic_DNA"/>
</dbReference>
<dbReference type="PaxDb" id="6945-B7QGW3"/>
<dbReference type="EMBL" id="ABJB010760598">
    <property type="status" value="NOT_ANNOTATED_CDS"/>
    <property type="molecule type" value="Genomic_DNA"/>
</dbReference>
<dbReference type="VEuPathDB" id="VectorBase:ISCW013614"/>
<dbReference type="EMBL" id="ABJB010690647">
    <property type="status" value="NOT_ANNOTATED_CDS"/>
    <property type="molecule type" value="Genomic_DNA"/>
</dbReference>
<feature type="region of interest" description="Disordered" evidence="4">
    <location>
        <begin position="458"/>
        <end position="494"/>
    </location>
</feature>
<dbReference type="OrthoDB" id="10029564at2759"/>
<keyword evidence="3" id="KW-0966">Cell projection</keyword>
<dbReference type="AlphaFoldDB" id="B7QGW3"/>
<dbReference type="GO" id="GO:0005886">
    <property type="term" value="C:plasma membrane"/>
    <property type="evidence" value="ECO:0000318"/>
    <property type="project" value="GO_Central"/>
</dbReference>